<evidence type="ECO:0000313" key="2">
    <source>
        <dbReference type="EMBL" id="HIY95116.1"/>
    </source>
</evidence>
<organism evidence="2 3">
    <name type="scientific">Candidatus Rothia avicola</name>
    <dbReference type="NCBI Taxonomy" id="2840478"/>
    <lineage>
        <taxon>Bacteria</taxon>
        <taxon>Bacillati</taxon>
        <taxon>Actinomycetota</taxon>
        <taxon>Actinomycetes</taxon>
        <taxon>Micrococcales</taxon>
        <taxon>Micrococcaceae</taxon>
        <taxon>Rothia</taxon>
    </lineage>
</organism>
<protein>
    <recommendedName>
        <fullName evidence="1">Crocagin biosynthetic protein CgnE/B domain-containing protein</fullName>
    </recommendedName>
</protein>
<proteinExistence type="predicted"/>
<feature type="domain" description="Crocagin biosynthetic protein CgnE/B" evidence="1">
    <location>
        <begin position="13"/>
        <end position="233"/>
    </location>
</feature>
<reference evidence="2" key="2">
    <citation type="submission" date="2021-04" db="EMBL/GenBank/DDBJ databases">
        <authorList>
            <person name="Gilroy R."/>
        </authorList>
    </citation>
    <scope>NUCLEOTIDE SEQUENCE</scope>
    <source>
        <strain evidence="2">ChiHjej12B11-9195</strain>
    </source>
</reference>
<reference evidence="2" key="1">
    <citation type="journal article" date="2021" name="PeerJ">
        <title>Extensive microbial diversity within the chicken gut microbiome revealed by metagenomics and culture.</title>
        <authorList>
            <person name="Gilroy R."/>
            <person name="Ravi A."/>
            <person name="Getino M."/>
            <person name="Pursley I."/>
            <person name="Horton D.L."/>
            <person name="Alikhan N.F."/>
            <person name="Baker D."/>
            <person name="Gharbi K."/>
            <person name="Hall N."/>
            <person name="Watson M."/>
            <person name="Adriaenssens E.M."/>
            <person name="Foster-Nyarko E."/>
            <person name="Jarju S."/>
            <person name="Secka A."/>
            <person name="Antonio M."/>
            <person name="Oren A."/>
            <person name="Chaudhuri R.R."/>
            <person name="La Ragione R."/>
            <person name="Hildebrand F."/>
            <person name="Pallen M.J."/>
        </authorList>
    </citation>
    <scope>NUCLEOTIDE SEQUENCE</scope>
    <source>
        <strain evidence="2">ChiHjej12B11-9195</strain>
    </source>
</reference>
<dbReference type="Pfam" id="PF26231">
    <property type="entry name" value="CgnE_B"/>
    <property type="match status" value="1"/>
</dbReference>
<evidence type="ECO:0000259" key="1">
    <source>
        <dbReference type="Pfam" id="PF26231"/>
    </source>
</evidence>
<dbReference type="Proteomes" id="UP000824134">
    <property type="component" value="Unassembled WGS sequence"/>
</dbReference>
<dbReference type="AlphaFoldDB" id="A0A9D2CR13"/>
<comment type="caution">
    <text evidence="2">The sequence shown here is derived from an EMBL/GenBank/DDBJ whole genome shotgun (WGS) entry which is preliminary data.</text>
</comment>
<dbReference type="InterPro" id="IPR058799">
    <property type="entry name" value="CgnE_B"/>
</dbReference>
<sequence>MIPFRSFAQPHNNSSEAEIYLLESLNKINLIDASTNVRQIIHALSSNSNYLKINSQLGTKLEIELGDNLQIVRPKTSPSIKPGEWVSIAQYLEVGIIPLAQKNSFRVDGELHANGFAIAHHIIKANLALPEALTAWNKLSNRKNGYIVSIENNQCTSIKTSIGEEIKEEILVHTDASSRGKFLELAFSTINMTDTPNWGINSQINEAWGGIHIAFGAGVTGAHIDFIDTVAETSWQQTER</sequence>
<accession>A0A9D2CR13</accession>
<dbReference type="EMBL" id="DXCN01000041">
    <property type="protein sequence ID" value="HIY95116.1"/>
    <property type="molecule type" value="Genomic_DNA"/>
</dbReference>
<evidence type="ECO:0000313" key="3">
    <source>
        <dbReference type="Proteomes" id="UP000824134"/>
    </source>
</evidence>
<name>A0A9D2CR13_9MICC</name>
<gene>
    <name evidence="2" type="ORF">H9821_05570</name>
</gene>